<dbReference type="Pfam" id="PF13560">
    <property type="entry name" value="HTH_31"/>
    <property type="match status" value="1"/>
</dbReference>
<dbReference type="InterPro" id="IPR001387">
    <property type="entry name" value="Cro/C1-type_HTH"/>
</dbReference>
<sequence>MAELRARRGMSQQVFADRIGKSKSWVDKVERGVRTLDRLSVIETVAGALGVAPNVLLTDKTRREPGTDIGAAVERIRAALARHDPPEADSPTVRQLDDQAGYAWAAYRNGHHPQVLRILPDLLAGTRHTCHARTGDAWAADLPVRVYRLTAQTLVKLGEPHLAWLAADRAMIAAAGDPHRTGLAAVSLAQALRALRRGRLAKAAALGAVHQLDLTPSRALLPDEPGLAGTLLIEAALAAATHGDAVTAHDLAERAARLAAAHDNPHHDGTAFGPTVVTLARALVATHLGDHHQAVTVHRYATGDGGWHRLPAEHRAAHLIDITRAYLDLGDPGAAGRALVTADHIARAETRTRPAARAALTAILRTGPTSADVSRLAAVLGLAGQ</sequence>
<evidence type="ECO:0000259" key="1">
    <source>
        <dbReference type="PROSITE" id="PS50943"/>
    </source>
</evidence>
<gene>
    <name evidence="2" type="ORF">HZU44_10120</name>
</gene>
<name>A0A7D6CH11_9ACTN</name>
<dbReference type="AlphaFoldDB" id="A0A7D6CH11"/>
<dbReference type="CDD" id="cd00093">
    <property type="entry name" value="HTH_XRE"/>
    <property type="match status" value="1"/>
</dbReference>
<dbReference type="GO" id="GO:0003677">
    <property type="term" value="F:DNA binding"/>
    <property type="evidence" value="ECO:0007669"/>
    <property type="project" value="InterPro"/>
</dbReference>
<organism evidence="2">
    <name type="scientific">Micromonospora carbonacea</name>
    <dbReference type="NCBI Taxonomy" id="47853"/>
    <lineage>
        <taxon>Bacteria</taxon>
        <taxon>Bacillati</taxon>
        <taxon>Actinomycetota</taxon>
        <taxon>Actinomycetes</taxon>
        <taxon>Micromonosporales</taxon>
        <taxon>Micromonosporaceae</taxon>
        <taxon>Micromonospora</taxon>
    </lineage>
</organism>
<dbReference type="SUPFAM" id="SSF47413">
    <property type="entry name" value="lambda repressor-like DNA-binding domains"/>
    <property type="match status" value="1"/>
</dbReference>
<evidence type="ECO:0000313" key="2">
    <source>
        <dbReference type="EMBL" id="QLK01322.1"/>
    </source>
</evidence>
<dbReference type="InterPro" id="IPR010982">
    <property type="entry name" value="Lambda_DNA-bd_dom_sf"/>
</dbReference>
<dbReference type="EMBL" id="CP058905">
    <property type="protein sequence ID" value="QLK01322.1"/>
    <property type="molecule type" value="Genomic_DNA"/>
</dbReference>
<dbReference type="Gene3D" id="1.10.260.40">
    <property type="entry name" value="lambda repressor-like DNA-binding domains"/>
    <property type="match status" value="1"/>
</dbReference>
<protein>
    <submittedName>
        <fullName evidence="2">Helix-turn-helix domain-containing protein</fullName>
    </submittedName>
</protein>
<reference evidence="2" key="1">
    <citation type="submission" date="2020-08" db="EMBL/GenBank/DDBJ databases">
        <title>A bifunctional nitrone conjugated secondary metabolite targeting the ribosome.</title>
        <authorList>
            <person name="Limbrick E.M."/>
            <person name="Graf M."/>
            <person name="Derewacz D.K."/>
            <person name="Nguyen F."/>
            <person name="Spraggins J.M."/>
            <person name="Wieland M."/>
            <person name="Ynigez-Gutierrez A.E."/>
            <person name="Reisman B.J."/>
            <person name="Zinshteyn B."/>
            <person name="McCulloch K."/>
            <person name="Iverson T.M."/>
            <person name="Green R."/>
            <person name="Wilson D.N."/>
            <person name="Bachmann B.O."/>
        </authorList>
    </citation>
    <scope>NUCLEOTIDE SEQUENCE</scope>
    <source>
        <strain evidence="2">Africana</strain>
    </source>
</reference>
<dbReference type="SMART" id="SM00530">
    <property type="entry name" value="HTH_XRE"/>
    <property type="match status" value="1"/>
</dbReference>
<accession>A0A7D6CH11</accession>
<proteinExistence type="predicted"/>
<dbReference type="PROSITE" id="PS50943">
    <property type="entry name" value="HTH_CROC1"/>
    <property type="match status" value="1"/>
</dbReference>
<feature type="domain" description="HTH cro/C1-type" evidence="1">
    <location>
        <begin position="1"/>
        <end position="56"/>
    </location>
</feature>